<dbReference type="SMART" id="SM00930">
    <property type="entry name" value="NIL"/>
    <property type="match status" value="1"/>
</dbReference>
<evidence type="ECO:0000256" key="1">
    <source>
        <dbReference type="SAM" id="MobiDB-lite"/>
    </source>
</evidence>
<sequence>MSAALNLLLHADGSSPPHNWPSGQTGSGKPQTIYKRIRIQVPPEYSGEPVIANLAVMHELEVNILGAFLATHSKESGWFDLQLRGTSARMEAGLAYLRTLEIEVLADDDRPTPDWSFR</sequence>
<dbReference type="RefSeq" id="WP_161823739.1">
    <property type="nucleotide sequence ID" value="NZ_WVIC01000002.1"/>
</dbReference>
<feature type="domain" description="NIL" evidence="2">
    <location>
        <begin position="33"/>
        <end position="105"/>
    </location>
</feature>
<feature type="region of interest" description="Disordered" evidence="1">
    <location>
        <begin position="12"/>
        <end position="31"/>
    </location>
</feature>
<evidence type="ECO:0000313" key="3">
    <source>
        <dbReference type="EMBL" id="NCJ05264.1"/>
    </source>
</evidence>
<accession>A0A8K2AC91</accession>
<evidence type="ECO:0000259" key="2">
    <source>
        <dbReference type="SMART" id="SM00930"/>
    </source>
</evidence>
<dbReference type="EMBL" id="WVIC01000002">
    <property type="protein sequence ID" value="NCJ05264.1"/>
    <property type="molecule type" value="Genomic_DNA"/>
</dbReference>
<evidence type="ECO:0000313" key="4">
    <source>
        <dbReference type="Proteomes" id="UP000607397"/>
    </source>
</evidence>
<proteinExistence type="predicted"/>
<dbReference type="InterPro" id="IPR045865">
    <property type="entry name" value="ACT-like_dom_sf"/>
</dbReference>
<dbReference type="Gene3D" id="3.30.70.260">
    <property type="match status" value="1"/>
</dbReference>
<feature type="compositionally biased region" description="Polar residues" evidence="1">
    <location>
        <begin position="21"/>
        <end position="30"/>
    </location>
</feature>
<dbReference type="SUPFAM" id="SSF55021">
    <property type="entry name" value="ACT-like"/>
    <property type="match status" value="1"/>
</dbReference>
<comment type="caution">
    <text evidence="3">The sequence shown here is derived from an EMBL/GenBank/DDBJ whole genome shotgun (WGS) entry which is preliminary data.</text>
</comment>
<gene>
    <name evidence="3" type="ORF">GS597_01775</name>
</gene>
<name>A0A8K2AC91_9CYAN</name>
<dbReference type="AlphaFoldDB" id="A0A8K2AC91"/>
<dbReference type="InterPro" id="IPR018449">
    <property type="entry name" value="NIL_domain"/>
</dbReference>
<organism evidence="3 4">
    <name type="scientific">Petrachloros mirabilis ULC683</name>
    <dbReference type="NCBI Taxonomy" id="2781853"/>
    <lineage>
        <taxon>Bacteria</taxon>
        <taxon>Bacillati</taxon>
        <taxon>Cyanobacteriota</taxon>
        <taxon>Cyanophyceae</taxon>
        <taxon>Synechococcales</taxon>
        <taxon>Petrachlorosaceae</taxon>
        <taxon>Petrachloros</taxon>
        <taxon>Petrachloros mirabilis</taxon>
    </lineage>
</organism>
<dbReference type="Pfam" id="PF09383">
    <property type="entry name" value="NIL"/>
    <property type="match status" value="1"/>
</dbReference>
<dbReference type="Proteomes" id="UP000607397">
    <property type="component" value="Unassembled WGS sequence"/>
</dbReference>
<protein>
    <submittedName>
        <fullName evidence="3">ABC transporter</fullName>
    </submittedName>
</protein>
<reference evidence="3" key="1">
    <citation type="submission" date="2019-12" db="EMBL/GenBank/DDBJ databases">
        <title>High-Quality draft genome sequences of three cyanobacteria isolated from the limestone walls of the Old Cathedral of Coimbra.</title>
        <authorList>
            <person name="Tiago I."/>
            <person name="Soares F."/>
            <person name="Portugal A."/>
        </authorList>
    </citation>
    <scope>NUCLEOTIDE SEQUENCE [LARGE SCALE GENOMIC DNA]</scope>
    <source>
        <strain evidence="3">C</strain>
    </source>
</reference>
<keyword evidence="4" id="KW-1185">Reference proteome</keyword>